<organism evidence="2 3">
    <name type="scientific">Camellia sinensis</name>
    <name type="common">Tea plant</name>
    <name type="synonym">Thea sinensis</name>
    <dbReference type="NCBI Taxonomy" id="4442"/>
    <lineage>
        <taxon>Eukaryota</taxon>
        <taxon>Viridiplantae</taxon>
        <taxon>Streptophyta</taxon>
        <taxon>Embryophyta</taxon>
        <taxon>Tracheophyta</taxon>
        <taxon>Spermatophyta</taxon>
        <taxon>Magnoliopsida</taxon>
        <taxon>eudicotyledons</taxon>
        <taxon>Gunneridae</taxon>
        <taxon>Pentapetalae</taxon>
        <taxon>asterids</taxon>
        <taxon>Ericales</taxon>
        <taxon>Theaceae</taxon>
        <taxon>Camellia</taxon>
    </lineage>
</organism>
<sequence length="70" mass="7974">MTQMNCPSNSNRLTNPEQQSQNRTVSRRRIEQQPEKNRSYADQQNTSATKTIRTQNKQSNSMTKASKSGA</sequence>
<feature type="compositionally biased region" description="Basic and acidic residues" evidence="1">
    <location>
        <begin position="28"/>
        <end position="39"/>
    </location>
</feature>
<protein>
    <submittedName>
        <fullName evidence="2">Uncharacterized protein</fullName>
    </submittedName>
</protein>
<name>A0A7J7GWZ3_CAMSI</name>
<gene>
    <name evidence="2" type="ORF">HYC85_018005</name>
</gene>
<proteinExistence type="predicted"/>
<dbReference type="AlphaFoldDB" id="A0A7J7GWZ3"/>
<keyword evidence="3" id="KW-1185">Reference proteome</keyword>
<evidence type="ECO:0000256" key="1">
    <source>
        <dbReference type="SAM" id="MobiDB-lite"/>
    </source>
</evidence>
<reference evidence="2 3" key="2">
    <citation type="submission" date="2020-07" db="EMBL/GenBank/DDBJ databases">
        <title>Genome assembly of wild tea tree DASZ reveals pedigree and selection history of tea varieties.</title>
        <authorList>
            <person name="Zhang W."/>
        </authorList>
    </citation>
    <scope>NUCLEOTIDE SEQUENCE [LARGE SCALE GENOMIC DNA]</scope>
    <source>
        <strain evidence="3">cv. G240</strain>
        <tissue evidence="2">Leaf</tissue>
    </source>
</reference>
<reference evidence="3" key="1">
    <citation type="journal article" date="2020" name="Nat. Commun.">
        <title>Genome assembly of wild tea tree DASZ reveals pedigree and selection history of tea varieties.</title>
        <authorList>
            <person name="Zhang W."/>
            <person name="Zhang Y."/>
            <person name="Qiu H."/>
            <person name="Guo Y."/>
            <person name="Wan H."/>
            <person name="Zhang X."/>
            <person name="Scossa F."/>
            <person name="Alseekh S."/>
            <person name="Zhang Q."/>
            <person name="Wang P."/>
            <person name="Xu L."/>
            <person name="Schmidt M.H."/>
            <person name="Jia X."/>
            <person name="Li D."/>
            <person name="Zhu A."/>
            <person name="Guo F."/>
            <person name="Chen W."/>
            <person name="Ni D."/>
            <person name="Usadel B."/>
            <person name="Fernie A.R."/>
            <person name="Wen W."/>
        </authorList>
    </citation>
    <scope>NUCLEOTIDE SEQUENCE [LARGE SCALE GENOMIC DNA]</scope>
    <source>
        <strain evidence="3">cv. G240</strain>
    </source>
</reference>
<evidence type="ECO:0000313" key="3">
    <source>
        <dbReference type="Proteomes" id="UP000593564"/>
    </source>
</evidence>
<evidence type="ECO:0000313" key="2">
    <source>
        <dbReference type="EMBL" id="KAF5943928.1"/>
    </source>
</evidence>
<feature type="compositionally biased region" description="Polar residues" evidence="1">
    <location>
        <begin position="1"/>
        <end position="24"/>
    </location>
</feature>
<feature type="region of interest" description="Disordered" evidence="1">
    <location>
        <begin position="1"/>
        <end position="70"/>
    </location>
</feature>
<dbReference type="Proteomes" id="UP000593564">
    <property type="component" value="Unassembled WGS sequence"/>
</dbReference>
<accession>A0A7J7GWZ3</accession>
<comment type="caution">
    <text evidence="2">The sequence shown here is derived from an EMBL/GenBank/DDBJ whole genome shotgun (WGS) entry which is preliminary data.</text>
</comment>
<dbReference type="EMBL" id="JACBKZ010000008">
    <property type="protein sequence ID" value="KAF5943928.1"/>
    <property type="molecule type" value="Genomic_DNA"/>
</dbReference>
<feature type="compositionally biased region" description="Polar residues" evidence="1">
    <location>
        <begin position="40"/>
        <end position="70"/>
    </location>
</feature>